<protein>
    <recommendedName>
        <fullName evidence="3">N-acetyltransferase</fullName>
    </recommendedName>
</protein>
<evidence type="ECO:0000313" key="1">
    <source>
        <dbReference type="EMBL" id="RDU64249.1"/>
    </source>
</evidence>
<sequence length="353" mass="41181">MANIQYESFSKVNLQDTFFDSLRQDYQGFDNWYNKKASQDEKAYILYEKDELVCFLYLKEENPIDNTGITPPLDSTKAWIKVGTFKVVPHRTKLGERLIKRMFDFAISKNIFNLYLTAFSKHKALINLLEQYGFKQWGNKGDELVLIKNIATTSKEIQQDICLDFPSINAKNVSKYILGIYPQYHTGMFSDSMLKNENFSILQDSSEANSIHKVYIAKIQGIESLKKGDLLIIYRTKDEKASNASYSSVATSLCVVEEYRHISSFTEEEFIKYCKPHNIFTKDELKQYYKSRKYPKIIKMTYNISFKKRVILDTLRGIVKRESEPYWGFVSLNDDEFQQILKAGEVNESIIIH</sequence>
<evidence type="ECO:0000313" key="2">
    <source>
        <dbReference type="Proteomes" id="UP000256650"/>
    </source>
</evidence>
<dbReference type="EMBL" id="NXLS01000001">
    <property type="protein sequence ID" value="RDU64249.1"/>
    <property type="molecule type" value="Genomic_DNA"/>
</dbReference>
<dbReference type="RefSeq" id="WP_115550583.1">
    <property type="nucleotide sequence ID" value="NZ_CAPHNE010000060.1"/>
</dbReference>
<dbReference type="SUPFAM" id="SSF55729">
    <property type="entry name" value="Acyl-CoA N-acyltransferases (Nat)"/>
    <property type="match status" value="1"/>
</dbReference>
<dbReference type="InterPro" id="IPR016181">
    <property type="entry name" value="Acyl_CoA_acyltransferase"/>
</dbReference>
<organism evidence="1 2">
    <name type="scientific">Helicobacter ganmani</name>
    <dbReference type="NCBI Taxonomy" id="60246"/>
    <lineage>
        <taxon>Bacteria</taxon>
        <taxon>Pseudomonadati</taxon>
        <taxon>Campylobacterota</taxon>
        <taxon>Epsilonproteobacteria</taxon>
        <taxon>Campylobacterales</taxon>
        <taxon>Helicobacteraceae</taxon>
        <taxon>Helicobacter</taxon>
    </lineage>
</organism>
<gene>
    <name evidence="1" type="ORF">CQA43_00040</name>
</gene>
<dbReference type="Gene3D" id="3.40.630.30">
    <property type="match status" value="1"/>
</dbReference>
<dbReference type="OrthoDB" id="9773249at2"/>
<accession>A0A3D8IGD0</accession>
<dbReference type="GeneID" id="82534683"/>
<proteinExistence type="predicted"/>
<dbReference type="AlphaFoldDB" id="A0A3D8IGD0"/>
<comment type="caution">
    <text evidence="1">The sequence shown here is derived from an EMBL/GenBank/DDBJ whole genome shotgun (WGS) entry which is preliminary data.</text>
</comment>
<reference evidence="1 2" key="1">
    <citation type="submission" date="2018-04" db="EMBL/GenBank/DDBJ databases">
        <title>Novel Campyloabacter and Helicobacter Species and Strains.</title>
        <authorList>
            <person name="Mannion A.J."/>
            <person name="Shen Z."/>
            <person name="Fox J.G."/>
        </authorList>
    </citation>
    <scope>NUCLEOTIDE SEQUENCE [LARGE SCALE GENOMIC DNA]</scope>
    <source>
        <strain evidence="1 2">MIT 99-5101</strain>
    </source>
</reference>
<keyword evidence="2" id="KW-1185">Reference proteome</keyword>
<dbReference type="Proteomes" id="UP000256650">
    <property type="component" value="Unassembled WGS sequence"/>
</dbReference>
<evidence type="ECO:0008006" key="3">
    <source>
        <dbReference type="Google" id="ProtNLM"/>
    </source>
</evidence>
<name>A0A3D8IGD0_9HELI</name>